<feature type="compositionally biased region" description="Polar residues" evidence="1">
    <location>
        <begin position="264"/>
        <end position="284"/>
    </location>
</feature>
<reference evidence="2" key="1">
    <citation type="journal article" date="2020" name="Stud. Mycol.">
        <title>101 Dothideomycetes genomes: a test case for predicting lifestyles and emergence of pathogens.</title>
        <authorList>
            <person name="Haridas S."/>
            <person name="Albert R."/>
            <person name="Binder M."/>
            <person name="Bloem J."/>
            <person name="Labutti K."/>
            <person name="Salamov A."/>
            <person name="Andreopoulos B."/>
            <person name="Baker S."/>
            <person name="Barry K."/>
            <person name="Bills G."/>
            <person name="Bluhm B."/>
            <person name="Cannon C."/>
            <person name="Castanera R."/>
            <person name="Culley D."/>
            <person name="Daum C."/>
            <person name="Ezra D."/>
            <person name="Gonzalez J."/>
            <person name="Henrissat B."/>
            <person name="Kuo A."/>
            <person name="Liang C."/>
            <person name="Lipzen A."/>
            <person name="Lutzoni F."/>
            <person name="Magnuson J."/>
            <person name="Mondo S."/>
            <person name="Nolan M."/>
            <person name="Ohm R."/>
            <person name="Pangilinan J."/>
            <person name="Park H.-J."/>
            <person name="Ramirez L."/>
            <person name="Alfaro M."/>
            <person name="Sun H."/>
            <person name="Tritt A."/>
            <person name="Yoshinaga Y."/>
            <person name="Zwiers L.-H."/>
            <person name="Turgeon B."/>
            <person name="Goodwin S."/>
            <person name="Spatafora J."/>
            <person name="Crous P."/>
            <person name="Grigoriev I."/>
        </authorList>
    </citation>
    <scope>NUCLEOTIDE SEQUENCE</scope>
    <source>
        <strain evidence="2">CBS 133067</strain>
    </source>
</reference>
<name>A0A9P4I4B1_9PEZI</name>
<keyword evidence="3" id="KW-1185">Reference proteome</keyword>
<feature type="compositionally biased region" description="Basic and acidic residues" evidence="1">
    <location>
        <begin position="110"/>
        <end position="119"/>
    </location>
</feature>
<evidence type="ECO:0000313" key="3">
    <source>
        <dbReference type="Proteomes" id="UP000799772"/>
    </source>
</evidence>
<evidence type="ECO:0000256" key="1">
    <source>
        <dbReference type="SAM" id="MobiDB-lite"/>
    </source>
</evidence>
<dbReference type="PANTHER" id="PTHR38167:SF1">
    <property type="entry name" value="C2H2-TYPE DOMAIN-CONTAINING PROTEIN"/>
    <property type="match status" value="1"/>
</dbReference>
<protein>
    <submittedName>
        <fullName evidence="2">Uncharacterized protein</fullName>
    </submittedName>
</protein>
<dbReference type="AlphaFoldDB" id="A0A9P4I4B1"/>
<proteinExistence type="predicted"/>
<feature type="region of interest" description="Disordered" evidence="1">
    <location>
        <begin position="80"/>
        <end position="313"/>
    </location>
</feature>
<feature type="compositionally biased region" description="Low complexity" evidence="1">
    <location>
        <begin position="192"/>
        <end position="226"/>
    </location>
</feature>
<dbReference type="PANTHER" id="PTHR38167">
    <property type="entry name" value="C2H2-TYPE DOMAIN-CONTAINING PROTEIN"/>
    <property type="match status" value="1"/>
</dbReference>
<dbReference type="Proteomes" id="UP000799772">
    <property type="component" value="Unassembled WGS sequence"/>
</dbReference>
<accession>A0A9P4I4B1</accession>
<gene>
    <name evidence="2" type="ORF">NA57DRAFT_62246</name>
</gene>
<comment type="caution">
    <text evidence="2">The sequence shown here is derived from an EMBL/GenBank/DDBJ whole genome shotgun (WGS) entry which is preliminary data.</text>
</comment>
<dbReference type="EMBL" id="ML978143">
    <property type="protein sequence ID" value="KAF2092723.1"/>
    <property type="molecule type" value="Genomic_DNA"/>
</dbReference>
<organism evidence="2 3">
    <name type="scientific">Rhizodiscina lignyota</name>
    <dbReference type="NCBI Taxonomy" id="1504668"/>
    <lineage>
        <taxon>Eukaryota</taxon>
        <taxon>Fungi</taxon>
        <taxon>Dikarya</taxon>
        <taxon>Ascomycota</taxon>
        <taxon>Pezizomycotina</taxon>
        <taxon>Dothideomycetes</taxon>
        <taxon>Pleosporomycetidae</taxon>
        <taxon>Aulographales</taxon>
        <taxon>Rhizodiscinaceae</taxon>
        <taxon>Rhizodiscina</taxon>
    </lineage>
</organism>
<evidence type="ECO:0000313" key="2">
    <source>
        <dbReference type="EMBL" id="KAF2092723.1"/>
    </source>
</evidence>
<feature type="compositionally biased region" description="Polar residues" evidence="1">
    <location>
        <begin position="161"/>
        <end position="176"/>
    </location>
</feature>
<sequence>MPSKVQKSRQAPKKVKSRPLALKVLQNAIDRATESQMRHALNMIGWYNDDLRHEIVKHVSVKIPDIQSTRTRQPKAITQASHLLPSPDTELSTTGGQIVLGPPETSNEAKTSKFLKDMDNPGTSSDSGDDDDSDPPPSVGSKPLKVARKKRKVEDEIHKLSTISKQNIDPQITSVKRPTCEPRLGESANAPSNSNASGSSSSDSDSDSDSSSSDSDSDVSSSASVDDQSRPPDIQASQGPTSTKSREEIKSTLYGPASYHAQFQARTPKTSVSRKGNTASSSTVEPFPSSILKHTPHTPLSNESVRGPQSERRKRCANCKQLFQSDQRRVVGECRYHPQESIRHPDDSDDDFTPMAFGSRPRSGGERYIFPCCNGPSGSNGCIIGCHVDKRTKRTQFGGIQKKFHTPERRVRCQKCEKLFFRNKTFPGDCQFHLQALIPNENSDWWFQPKSGTYPKGLDGPLWAYIYPCCHGTGESAGCRLGKHIQPPARR</sequence>